<accession>A0A286GJP4</accession>
<evidence type="ECO:0000313" key="3">
    <source>
        <dbReference type="Proteomes" id="UP000219452"/>
    </source>
</evidence>
<keyword evidence="1" id="KW-0472">Membrane</keyword>
<keyword evidence="1" id="KW-0812">Transmembrane</keyword>
<organism evidence="2 3">
    <name type="scientific">Spirosoma fluviale</name>
    <dbReference type="NCBI Taxonomy" id="1597977"/>
    <lineage>
        <taxon>Bacteria</taxon>
        <taxon>Pseudomonadati</taxon>
        <taxon>Bacteroidota</taxon>
        <taxon>Cytophagia</taxon>
        <taxon>Cytophagales</taxon>
        <taxon>Cytophagaceae</taxon>
        <taxon>Spirosoma</taxon>
    </lineage>
</organism>
<keyword evidence="1" id="KW-1133">Transmembrane helix</keyword>
<keyword evidence="3" id="KW-1185">Reference proteome</keyword>
<gene>
    <name evidence="2" type="ORF">SAMN06269250_4862</name>
</gene>
<feature type="transmembrane region" description="Helical" evidence="1">
    <location>
        <begin position="169"/>
        <end position="190"/>
    </location>
</feature>
<dbReference type="Proteomes" id="UP000219452">
    <property type="component" value="Unassembled WGS sequence"/>
</dbReference>
<dbReference type="RefSeq" id="WP_097129181.1">
    <property type="nucleotide sequence ID" value="NZ_OCNH01000004.1"/>
</dbReference>
<proteinExistence type="predicted"/>
<dbReference type="EMBL" id="OCNH01000004">
    <property type="protein sequence ID" value="SOD95436.1"/>
    <property type="molecule type" value="Genomic_DNA"/>
</dbReference>
<dbReference type="OrthoDB" id="848790at2"/>
<reference evidence="3" key="1">
    <citation type="submission" date="2017-09" db="EMBL/GenBank/DDBJ databases">
        <authorList>
            <person name="Varghese N."/>
            <person name="Submissions S."/>
        </authorList>
    </citation>
    <scope>NUCLEOTIDE SEQUENCE [LARGE SCALE GENOMIC DNA]</scope>
    <source>
        <strain evidence="3">DSM 29961</strain>
    </source>
</reference>
<evidence type="ECO:0000256" key="1">
    <source>
        <dbReference type="SAM" id="Phobius"/>
    </source>
</evidence>
<evidence type="ECO:0000313" key="2">
    <source>
        <dbReference type="EMBL" id="SOD95436.1"/>
    </source>
</evidence>
<sequence length="330" mass="36745">MKQVVLLFLVGFCLLSGLCRGQMPPRQFPPTGYFLTDSIEIGRPFRYSLTYHHAPTVDVLFPDTAQFFAPYRVQKVAVFATQTTGDGSKAISRDSAVYTLVSFETDSVQLLRVPVRTINAVDCTAQWTLTDTVFLRSKLAQALPDSLAARSLTLATETSLAPLQQQFNYGALLIGFLGISLVVGALYLLFGNLARQQWRLYVLNRRHARFLREYTQLNERISPLTAAEIANQAVVMWKMYLEQLDPQPYSSLTTSELADRFHDERVTNALRDADQMIYGGTFTAQSQSALLVLSDVATQMYIRSRATLRPAGLQNEVNTTTATSSESASS</sequence>
<dbReference type="AlphaFoldDB" id="A0A286GJP4"/>
<protein>
    <submittedName>
        <fullName evidence="2">Uncharacterized protein</fullName>
    </submittedName>
</protein>
<name>A0A286GJP4_9BACT</name>